<dbReference type="InParanoid" id="D6THU5"/>
<sequence>MSQPQDYSLIRRILLPFSGNETITPGQRWRIMLVWGLVFTLPMLLCTLLVGLAAKSSTGKLITLLTIVFLAGIILFGATAAFAVSSINRSVRLREQRKEQANK</sequence>
<keyword evidence="1" id="KW-1133">Transmembrane helix</keyword>
<proteinExistence type="predicted"/>
<gene>
    <name evidence="2" type="ORF">Krac_12557</name>
</gene>
<dbReference type="EMBL" id="ADVG01000001">
    <property type="protein sequence ID" value="EFH90915.1"/>
    <property type="molecule type" value="Genomic_DNA"/>
</dbReference>
<keyword evidence="1" id="KW-0472">Membrane</keyword>
<comment type="caution">
    <text evidence="2">The sequence shown here is derived from an EMBL/GenBank/DDBJ whole genome shotgun (WGS) entry which is preliminary data.</text>
</comment>
<keyword evidence="1" id="KW-0812">Transmembrane</keyword>
<dbReference type="Proteomes" id="UP000004508">
    <property type="component" value="Unassembled WGS sequence"/>
</dbReference>
<evidence type="ECO:0000313" key="3">
    <source>
        <dbReference type="Proteomes" id="UP000004508"/>
    </source>
</evidence>
<dbReference type="RefSeq" id="WP_007908661.1">
    <property type="nucleotide sequence ID" value="NZ_ADVG01000001.1"/>
</dbReference>
<accession>D6THU5</accession>
<evidence type="ECO:0000256" key="1">
    <source>
        <dbReference type="SAM" id="Phobius"/>
    </source>
</evidence>
<feature type="transmembrane region" description="Helical" evidence="1">
    <location>
        <begin position="61"/>
        <end position="84"/>
    </location>
</feature>
<dbReference type="STRING" id="485913.Krac_12557"/>
<dbReference type="OrthoDB" id="163671at2"/>
<feature type="transmembrane region" description="Helical" evidence="1">
    <location>
        <begin position="33"/>
        <end position="55"/>
    </location>
</feature>
<dbReference type="AlphaFoldDB" id="D6THU5"/>
<keyword evidence="3" id="KW-1185">Reference proteome</keyword>
<organism evidence="2 3">
    <name type="scientific">Ktedonobacter racemifer DSM 44963</name>
    <dbReference type="NCBI Taxonomy" id="485913"/>
    <lineage>
        <taxon>Bacteria</taxon>
        <taxon>Bacillati</taxon>
        <taxon>Chloroflexota</taxon>
        <taxon>Ktedonobacteria</taxon>
        <taxon>Ktedonobacterales</taxon>
        <taxon>Ktedonobacteraceae</taxon>
        <taxon>Ktedonobacter</taxon>
    </lineage>
</organism>
<reference evidence="2 3" key="1">
    <citation type="journal article" date="2011" name="Stand. Genomic Sci.">
        <title>Non-contiguous finished genome sequence and contextual data of the filamentous soil bacterium Ktedonobacter racemifer type strain (SOSP1-21).</title>
        <authorList>
            <person name="Chang Y.J."/>
            <person name="Land M."/>
            <person name="Hauser L."/>
            <person name="Chertkov O."/>
            <person name="Del Rio T.G."/>
            <person name="Nolan M."/>
            <person name="Copeland A."/>
            <person name="Tice H."/>
            <person name="Cheng J.F."/>
            <person name="Lucas S."/>
            <person name="Han C."/>
            <person name="Goodwin L."/>
            <person name="Pitluck S."/>
            <person name="Ivanova N."/>
            <person name="Ovchinikova G."/>
            <person name="Pati A."/>
            <person name="Chen A."/>
            <person name="Palaniappan K."/>
            <person name="Mavromatis K."/>
            <person name="Liolios K."/>
            <person name="Brettin T."/>
            <person name="Fiebig A."/>
            <person name="Rohde M."/>
            <person name="Abt B."/>
            <person name="Goker M."/>
            <person name="Detter J.C."/>
            <person name="Woyke T."/>
            <person name="Bristow J."/>
            <person name="Eisen J.A."/>
            <person name="Markowitz V."/>
            <person name="Hugenholtz P."/>
            <person name="Kyrpides N.C."/>
            <person name="Klenk H.P."/>
            <person name="Lapidus A."/>
        </authorList>
    </citation>
    <scope>NUCLEOTIDE SEQUENCE [LARGE SCALE GENOMIC DNA]</scope>
    <source>
        <strain evidence="3">DSM 44963</strain>
    </source>
</reference>
<name>D6THU5_KTERA</name>
<protein>
    <submittedName>
        <fullName evidence="2">Uncharacterized protein</fullName>
    </submittedName>
</protein>
<evidence type="ECO:0000313" key="2">
    <source>
        <dbReference type="EMBL" id="EFH90915.1"/>
    </source>
</evidence>